<dbReference type="InterPro" id="IPR007208">
    <property type="entry name" value="MrpF/PhaF-like"/>
</dbReference>
<evidence type="ECO:0000256" key="3">
    <source>
        <dbReference type="ARBA" id="ARBA00022448"/>
    </source>
</evidence>
<gene>
    <name evidence="9" type="ORF">FXF47_02380</name>
</gene>
<evidence type="ECO:0000256" key="2">
    <source>
        <dbReference type="ARBA" id="ARBA00009212"/>
    </source>
</evidence>
<dbReference type="PANTHER" id="PTHR34702:SF1">
    <property type="entry name" value="NA(+)_H(+) ANTIPORTER SUBUNIT F"/>
    <property type="match status" value="1"/>
</dbReference>
<evidence type="ECO:0000313" key="10">
    <source>
        <dbReference type="Proteomes" id="UP000324143"/>
    </source>
</evidence>
<comment type="subcellular location">
    <subcellularLocation>
        <location evidence="1">Cell membrane</location>
        <topology evidence="1">Multi-pass membrane protein</topology>
    </subcellularLocation>
</comment>
<comment type="similarity">
    <text evidence="2">Belongs to the CPA3 antiporters (TC 2.A.63) subunit F family.</text>
</comment>
<dbReference type="Proteomes" id="UP000324143">
    <property type="component" value="Unassembled WGS sequence"/>
</dbReference>
<organism evidence="9 10">
    <name type="scientific">Candidatus Mcinerneyibacterium aminivorans</name>
    <dbReference type="NCBI Taxonomy" id="2703815"/>
    <lineage>
        <taxon>Bacteria</taxon>
        <taxon>Candidatus Macinerneyibacteriota</taxon>
        <taxon>Candidatus Mcinerneyibacteria</taxon>
        <taxon>Candidatus Mcinerneyibacteriales</taxon>
        <taxon>Candidatus Mcinerneyibacteriaceae</taxon>
        <taxon>Candidatus Mcinerneyibacterium</taxon>
    </lineage>
</organism>
<keyword evidence="7 8" id="KW-0472">Membrane</keyword>
<evidence type="ECO:0000256" key="5">
    <source>
        <dbReference type="ARBA" id="ARBA00022692"/>
    </source>
</evidence>
<evidence type="ECO:0000313" key="9">
    <source>
        <dbReference type="EMBL" id="TYB31736.1"/>
    </source>
</evidence>
<keyword evidence="4" id="KW-1003">Cell membrane</keyword>
<evidence type="ECO:0000256" key="1">
    <source>
        <dbReference type="ARBA" id="ARBA00004651"/>
    </source>
</evidence>
<feature type="transmembrane region" description="Helical" evidence="8">
    <location>
        <begin position="93"/>
        <end position="112"/>
    </location>
</feature>
<feature type="transmembrane region" description="Helical" evidence="8">
    <location>
        <begin position="7"/>
        <end position="28"/>
    </location>
</feature>
<dbReference type="GO" id="GO:0015385">
    <property type="term" value="F:sodium:proton antiporter activity"/>
    <property type="evidence" value="ECO:0007669"/>
    <property type="project" value="TreeGrafter"/>
</dbReference>
<proteinExistence type="inferred from homology"/>
<dbReference type="EMBL" id="VSIX01000029">
    <property type="protein sequence ID" value="TYB31736.1"/>
    <property type="molecule type" value="Genomic_DNA"/>
</dbReference>
<name>A0A5D0MFD2_9BACT</name>
<feature type="transmembrane region" description="Helical" evidence="8">
    <location>
        <begin position="68"/>
        <end position="87"/>
    </location>
</feature>
<dbReference type="GO" id="GO:0005886">
    <property type="term" value="C:plasma membrane"/>
    <property type="evidence" value="ECO:0007669"/>
    <property type="project" value="UniProtKB-SubCell"/>
</dbReference>
<evidence type="ECO:0000256" key="4">
    <source>
        <dbReference type="ARBA" id="ARBA00022475"/>
    </source>
</evidence>
<accession>A0A5D0MFD2</accession>
<feature type="transmembrane region" description="Helical" evidence="8">
    <location>
        <begin position="34"/>
        <end position="56"/>
    </location>
</feature>
<keyword evidence="5 8" id="KW-0812">Transmembrane</keyword>
<keyword evidence="6 8" id="KW-1133">Transmembrane helix</keyword>
<dbReference type="PANTHER" id="PTHR34702">
    <property type="entry name" value="NA(+)/H(+) ANTIPORTER SUBUNIT F1"/>
    <property type="match status" value="1"/>
</dbReference>
<keyword evidence="3" id="KW-0813">Transport</keyword>
<dbReference type="Pfam" id="PF04066">
    <property type="entry name" value="MrpF_PhaF"/>
    <property type="match status" value="1"/>
</dbReference>
<evidence type="ECO:0000256" key="8">
    <source>
        <dbReference type="SAM" id="Phobius"/>
    </source>
</evidence>
<protein>
    <submittedName>
        <fullName evidence="9">Cation:proton antiporter</fullName>
    </submittedName>
</protein>
<sequence>MKKRLRWILGSVVLIIILYLILFYPFQILIYEKLLFIPVLKRVIFILLLSAAFCLFRIMKGPTALDRIVAIDILGILIVGLCSVLTITTGRSWYLDIGIAWALQSFIGTIALSKYMEGRDFDD</sequence>
<evidence type="ECO:0000256" key="6">
    <source>
        <dbReference type="ARBA" id="ARBA00022989"/>
    </source>
</evidence>
<evidence type="ECO:0000256" key="7">
    <source>
        <dbReference type="ARBA" id="ARBA00023136"/>
    </source>
</evidence>
<reference evidence="9" key="1">
    <citation type="submission" date="2019-08" db="EMBL/GenBank/DDBJ databases">
        <title>Genomic characterization of a novel candidate phylum (ARYD3) from a high temperature, high salinity tertiary oil reservoir in north central Oklahoma, USA.</title>
        <authorList>
            <person name="Youssef N.H."/>
            <person name="Yadav A."/>
            <person name="Elshahed M.S."/>
        </authorList>
    </citation>
    <scope>NUCLEOTIDE SEQUENCE [LARGE SCALE GENOMIC DNA]</scope>
    <source>
        <strain evidence="9">ARYD3</strain>
    </source>
</reference>
<keyword evidence="10" id="KW-1185">Reference proteome</keyword>
<comment type="caution">
    <text evidence="9">The sequence shown here is derived from an EMBL/GenBank/DDBJ whole genome shotgun (WGS) entry which is preliminary data.</text>
</comment>
<dbReference type="AlphaFoldDB" id="A0A5D0MFD2"/>